<comment type="caution">
    <text evidence="10">The sequence shown here is derived from an EMBL/GenBank/DDBJ whole genome shotgun (WGS) entry which is preliminary data.</text>
</comment>
<comment type="similarity">
    <text evidence="2">Belongs to the major facilitator superfamily.</text>
</comment>
<dbReference type="GO" id="GO:0005886">
    <property type="term" value="C:plasma membrane"/>
    <property type="evidence" value="ECO:0007669"/>
    <property type="project" value="UniProtKB-SubCell"/>
</dbReference>
<feature type="transmembrane region" description="Helical" evidence="8">
    <location>
        <begin position="52"/>
        <end position="70"/>
    </location>
</feature>
<feature type="transmembrane region" description="Helical" evidence="8">
    <location>
        <begin position="82"/>
        <end position="101"/>
    </location>
</feature>
<dbReference type="Proteomes" id="UP000705283">
    <property type="component" value="Unassembled WGS sequence"/>
</dbReference>
<reference evidence="10" key="3">
    <citation type="submission" date="2020-11" db="EMBL/GenBank/DDBJ databases">
        <authorList>
            <person name="Lee S.D."/>
        </authorList>
    </citation>
    <scope>NUCLEOTIDE SEQUENCE</scope>
    <source>
        <strain evidence="10">SAP-2</strain>
    </source>
</reference>
<feature type="transmembrane region" description="Helical" evidence="8">
    <location>
        <begin position="254"/>
        <end position="275"/>
    </location>
</feature>
<feature type="transmembrane region" description="Helical" evidence="8">
    <location>
        <begin position="166"/>
        <end position="190"/>
    </location>
</feature>
<reference evidence="11 12" key="2">
    <citation type="journal article" date="2017" name="Int. J. Syst. Evol. Microbiol.">
        <title>Rouxiella badensis sp. nov. and Rouxiella silvae sp. nov. isolated from peat bog soil in Germany and emendation of the genus description.</title>
        <authorList>
            <person name="Le Fleche-Mateos A."/>
            <person name="Kugler J.H."/>
            <person name="Hansen S.H."/>
            <person name="Syldatk C."/>
            <person name="Hausmann R."/>
            <person name="Lomprez F."/>
            <person name="Vandenbogaert M."/>
            <person name="Manuguerra J.C."/>
            <person name="Grimont P.A."/>
        </authorList>
    </citation>
    <scope>NUCLEOTIDE SEQUENCE [LARGE SCALE GENOMIC DNA]</scope>
    <source>
        <strain evidence="11 12">213</strain>
    </source>
</reference>
<protein>
    <submittedName>
        <fullName evidence="10">MFS transporter</fullName>
    </submittedName>
</protein>
<evidence type="ECO:0000256" key="3">
    <source>
        <dbReference type="ARBA" id="ARBA00022448"/>
    </source>
</evidence>
<feature type="transmembrane region" description="Helical" evidence="8">
    <location>
        <begin position="12"/>
        <end position="32"/>
    </location>
</feature>
<organism evidence="10 13">
    <name type="scientific">Rouxiella silvae</name>
    <dbReference type="NCBI Taxonomy" id="1646373"/>
    <lineage>
        <taxon>Bacteria</taxon>
        <taxon>Pseudomonadati</taxon>
        <taxon>Pseudomonadota</taxon>
        <taxon>Gammaproteobacteria</taxon>
        <taxon>Enterobacterales</taxon>
        <taxon>Yersiniaceae</taxon>
        <taxon>Rouxiella</taxon>
    </lineage>
</organism>
<reference evidence="11" key="1">
    <citation type="submission" date="2016-12" db="EMBL/GenBank/DDBJ databases">
        <authorList>
            <person name="Le Fleche-Mateos A."/>
        </authorList>
    </citation>
    <scope>NUCLEOTIDE SEQUENCE</scope>
    <source>
        <strain evidence="11">213</strain>
    </source>
</reference>
<keyword evidence="6 8" id="KW-1133">Transmembrane helix</keyword>
<dbReference type="PANTHER" id="PTHR43271">
    <property type="entry name" value="BLL2771 PROTEIN"/>
    <property type="match status" value="1"/>
</dbReference>
<dbReference type="InterPro" id="IPR011701">
    <property type="entry name" value="MFS"/>
</dbReference>
<comment type="subcellular location">
    <subcellularLocation>
        <location evidence="1">Cell membrane</location>
        <topology evidence="1">Multi-pass membrane protein</topology>
    </subcellularLocation>
</comment>
<feature type="transmembrane region" description="Helical" evidence="8">
    <location>
        <begin position="369"/>
        <end position="388"/>
    </location>
</feature>
<dbReference type="PROSITE" id="PS50850">
    <property type="entry name" value="MFS"/>
    <property type="match status" value="1"/>
</dbReference>
<keyword evidence="4" id="KW-1003">Cell membrane</keyword>
<evidence type="ECO:0000313" key="11">
    <source>
        <dbReference type="EMBL" id="ORJ23092.1"/>
    </source>
</evidence>
<keyword evidence="3" id="KW-0813">Transport</keyword>
<feature type="transmembrane region" description="Helical" evidence="8">
    <location>
        <begin position="107"/>
        <end position="128"/>
    </location>
</feature>
<evidence type="ECO:0000256" key="1">
    <source>
        <dbReference type="ARBA" id="ARBA00004651"/>
    </source>
</evidence>
<dbReference type="Proteomes" id="UP000192722">
    <property type="component" value="Unassembled WGS sequence"/>
</dbReference>
<feature type="transmembrane region" description="Helical" evidence="8">
    <location>
        <begin position="344"/>
        <end position="363"/>
    </location>
</feature>
<dbReference type="EMBL" id="MRWD01000002">
    <property type="protein sequence ID" value="ORJ23092.1"/>
    <property type="molecule type" value="Genomic_DNA"/>
</dbReference>
<evidence type="ECO:0000313" key="13">
    <source>
        <dbReference type="Proteomes" id="UP000705283"/>
    </source>
</evidence>
<reference evidence="10" key="4">
    <citation type="submission" date="2022-09" db="EMBL/GenBank/DDBJ databases">
        <title>Rouxiella aceris sp. nov., isolated from tree sap and emended description of the genus Rhouxiella.</title>
        <authorList>
            <person name="Kim I.S."/>
        </authorList>
    </citation>
    <scope>NUCLEOTIDE SEQUENCE</scope>
    <source>
        <strain evidence="10">SAP-2</strain>
    </source>
</reference>
<feature type="transmembrane region" description="Helical" evidence="8">
    <location>
        <begin position="135"/>
        <end position="154"/>
    </location>
</feature>
<feature type="transmembrane region" description="Helical" evidence="8">
    <location>
        <begin position="287"/>
        <end position="303"/>
    </location>
</feature>
<feature type="transmembrane region" description="Helical" evidence="8">
    <location>
        <begin position="222"/>
        <end position="242"/>
    </location>
</feature>
<sequence length="408" mass="44314">MNKYLANNSLWRYIPLLLILPLSGLAELASLYSIQALLPKLSEVYNIPLNQVGLILSAEVGFLAFAMLFSGSLSDRFGRKKIIVFSLLAGGILTLLCATTSSWHVLVFYRALLGIAVSGITAAVTVYITEEVSPALAGVVTGYFIFGNSLGSMSGRVLATLMMEHISVGSIFCFFSAVLLLMALLVFIFLPASKNFTASPSLNLTQMLKGGREHFTNIKISACFIIGFIIFGSFTSAFNFLAFHLHGKPYHLPYSLIALIPISFSLTFFAAPFSAKMAMRYGSMNTLSLLLIMMLCGALMTFISPTLPIFILGIICFSVAFFSSHSTLLTWVSSHAPHAKGQATAFYLLCYYAGGAIIGYLNGYVFASIGWNAVAISIMGLLVIGLLLSRYLHITERKETEVGIMDMS</sequence>
<dbReference type="SUPFAM" id="SSF103473">
    <property type="entry name" value="MFS general substrate transporter"/>
    <property type="match status" value="1"/>
</dbReference>
<dbReference type="Gene3D" id="1.20.1250.20">
    <property type="entry name" value="MFS general substrate transporter like domains"/>
    <property type="match status" value="1"/>
</dbReference>
<dbReference type="GO" id="GO:0022857">
    <property type="term" value="F:transmembrane transporter activity"/>
    <property type="evidence" value="ECO:0007669"/>
    <property type="project" value="InterPro"/>
</dbReference>
<evidence type="ECO:0000313" key="12">
    <source>
        <dbReference type="Proteomes" id="UP000192722"/>
    </source>
</evidence>
<accession>A0AA40X5W7</accession>
<name>A0AA40X5W7_9GAMM</name>
<feature type="transmembrane region" description="Helical" evidence="8">
    <location>
        <begin position="309"/>
        <end position="332"/>
    </location>
</feature>
<evidence type="ECO:0000313" key="10">
    <source>
        <dbReference type="EMBL" id="MBF6639173.1"/>
    </source>
</evidence>
<dbReference type="RefSeq" id="WP_084982080.1">
    <property type="nucleotide sequence ID" value="NZ_CBCSCF010000006.1"/>
</dbReference>
<gene>
    <name evidence="11" type="ORF">BS639_01725</name>
    <name evidence="10" type="ORF">ITX54_21160</name>
</gene>
<keyword evidence="12" id="KW-1185">Reference proteome</keyword>
<evidence type="ECO:0000256" key="6">
    <source>
        <dbReference type="ARBA" id="ARBA00022989"/>
    </source>
</evidence>
<proteinExistence type="inferred from homology"/>
<dbReference type="EMBL" id="JADMKS010000010">
    <property type="protein sequence ID" value="MBF6639173.1"/>
    <property type="molecule type" value="Genomic_DNA"/>
</dbReference>
<keyword evidence="5 8" id="KW-0812">Transmembrane</keyword>
<evidence type="ECO:0000256" key="8">
    <source>
        <dbReference type="SAM" id="Phobius"/>
    </source>
</evidence>
<dbReference type="PANTHER" id="PTHR43271:SF1">
    <property type="entry name" value="INNER MEMBRANE TRANSPORT PROTEIN YNFM"/>
    <property type="match status" value="1"/>
</dbReference>
<feature type="domain" description="Major facilitator superfamily (MFS) profile" evidence="9">
    <location>
        <begin position="16"/>
        <end position="397"/>
    </location>
</feature>
<dbReference type="Pfam" id="PF07690">
    <property type="entry name" value="MFS_1"/>
    <property type="match status" value="1"/>
</dbReference>
<dbReference type="AlphaFoldDB" id="A0AA40X5W7"/>
<evidence type="ECO:0000256" key="5">
    <source>
        <dbReference type="ARBA" id="ARBA00022692"/>
    </source>
</evidence>
<keyword evidence="7 8" id="KW-0472">Membrane</keyword>
<dbReference type="InterPro" id="IPR020846">
    <property type="entry name" value="MFS_dom"/>
</dbReference>
<dbReference type="InterPro" id="IPR036259">
    <property type="entry name" value="MFS_trans_sf"/>
</dbReference>
<evidence type="ECO:0000256" key="4">
    <source>
        <dbReference type="ARBA" id="ARBA00022475"/>
    </source>
</evidence>
<evidence type="ECO:0000259" key="9">
    <source>
        <dbReference type="PROSITE" id="PS50850"/>
    </source>
</evidence>
<evidence type="ECO:0000256" key="2">
    <source>
        <dbReference type="ARBA" id="ARBA00008335"/>
    </source>
</evidence>
<dbReference type="CDD" id="cd17324">
    <property type="entry name" value="MFS_NepI_like"/>
    <property type="match status" value="1"/>
</dbReference>
<evidence type="ECO:0000256" key="7">
    <source>
        <dbReference type="ARBA" id="ARBA00023136"/>
    </source>
</evidence>